<comment type="caution">
    <text evidence="2">The sequence shown here is derived from an EMBL/GenBank/DDBJ whole genome shotgun (WGS) entry which is preliminary data.</text>
</comment>
<organism evidence="2 3">
    <name type="scientific">Pangasianodon hypophthalmus</name>
    <name type="common">Striped catfish</name>
    <name type="synonym">Helicophagus hypophthalmus</name>
    <dbReference type="NCBI Taxonomy" id="310915"/>
    <lineage>
        <taxon>Eukaryota</taxon>
        <taxon>Metazoa</taxon>
        <taxon>Chordata</taxon>
        <taxon>Craniata</taxon>
        <taxon>Vertebrata</taxon>
        <taxon>Euteleostomi</taxon>
        <taxon>Actinopterygii</taxon>
        <taxon>Neopterygii</taxon>
        <taxon>Teleostei</taxon>
        <taxon>Ostariophysi</taxon>
        <taxon>Siluriformes</taxon>
        <taxon>Pangasiidae</taxon>
        <taxon>Pangasianodon</taxon>
    </lineage>
</organism>
<dbReference type="AlphaFoldDB" id="A0A5N5PX54"/>
<reference evidence="2 3" key="1">
    <citation type="submission" date="2019-06" db="EMBL/GenBank/DDBJ databases">
        <title>A chromosome-scale genome assembly of the striped catfish, Pangasianodon hypophthalmus.</title>
        <authorList>
            <person name="Wen M."/>
            <person name="Zahm M."/>
            <person name="Roques C."/>
            <person name="Cabau C."/>
            <person name="Klopp C."/>
            <person name="Donnadieu C."/>
            <person name="Jouanno E."/>
            <person name="Avarre J.-C."/>
            <person name="Campet M."/>
            <person name="Ha T.T.T."/>
            <person name="Dugue R."/>
            <person name="Lampietro C."/>
            <person name="Louis A."/>
            <person name="Herpin A."/>
            <person name="Echchiki A."/>
            <person name="Berthelot C."/>
            <person name="Parey E."/>
            <person name="Roest-Crollius H."/>
            <person name="Braasch I."/>
            <person name="Postlethwait J."/>
            <person name="Bobe J."/>
            <person name="Montfort J."/>
            <person name="Bouchez O."/>
            <person name="Begum T."/>
            <person name="Schartl M."/>
            <person name="Guiguen Y."/>
        </authorList>
    </citation>
    <scope>NUCLEOTIDE SEQUENCE [LARGE SCALE GENOMIC DNA]</scope>
    <source>
        <strain evidence="2 3">Indonesia</strain>
        <tissue evidence="2">Blood</tissue>
    </source>
</reference>
<feature type="compositionally biased region" description="Basic and acidic residues" evidence="1">
    <location>
        <begin position="17"/>
        <end position="28"/>
    </location>
</feature>
<protein>
    <submittedName>
        <fullName evidence="2">Uncharacterized protein</fullName>
    </submittedName>
</protein>
<keyword evidence="3" id="KW-1185">Reference proteome</keyword>
<dbReference type="Proteomes" id="UP000327468">
    <property type="component" value="Chromosome 2"/>
</dbReference>
<proteinExistence type="predicted"/>
<dbReference type="EMBL" id="VFJC01000003">
    <property type="protein sequence ID" value="KAB5584224.1"/>
    <property type="molecule type" value="Genomic_DNA"/>
</dbReference>
<gene>
    <name evidence="2" type="ORF">PHYPO_G00104940</name>
</gene>
<name>A0A5N5PX54_PANHP</name>
<evidence type="ECO:0000313" key="2">
    <source>
        <dbReference type="EMBL" id="KAB5584224.1"/>
    </source>
</evidence>
<feature type="compositionally biased region" description="Polar residues" evidence="1">
    <location>
        <begin position="1"/>
        <end position="16"/>
    </location>
</feature>
<sequence length="166" mass="19063">MEPRGQNWNEQWPQNQRSDHRVRDEQYRSHHTGKQGHYPPPDGRDSERRWYAPDPRYMYYMSGPPPAEFSTAYSSQTYTPDRARSQSRQGYDYPPRTTGTTGMTMAITIMATTEAIMDTQQPQMPVDGRCRDGGQRGIRSGQEPHTHISMGTSSEETVDSLMVVFL</sequence>
<evidence type="ECO:0000256" key="1">
    <source>
        <dbReference type="SAM" id="MobiDB-lite"/>
    </source>
</evidence>
<feature type="region of interest" description="Disordered" evidence="1">
    <location>
        <begin position="1"/>
        <end position="50"/>
    </location>
</feature>
<accession>A0A5N5PX54</accession>
<feature type="region of interest" description="Disordered" evidence="1">
    <location>
        <begin position="71"/>
        <end position="99"/>
    </location>
</feature>
<evidence type="ECO:0000313" key="3">
    <source>
        <dbReference type="Proteomes" id="UP000327468"/>
    </source>
</evidence>